<sequence>MDIQAIYKSIVIILLIVVILSLTSGLHFLMKDVDQSKKMVTSLTIRVTLSIILFLMIIIGFKLGLIQPNHM</sequence>
<dbReference type="EMBL" id="CP011002">
    <property type="protein sequence ID" value="AKO65547.1"/>
    <property type="molecule type" value="Genomic_DNA"/>
</dbReference>
<dbReference type="Pfam" id="PF11137">
    <property type="entry name" value="DUF2909"/>
    <property type="match status" value="1"/>
</dbReference>
<accession>A0A0H4JAM2</accession>
<dbReference type="OrthoDB" id="8687573at2"/>
<feature type="transmembrane region" description="Helical" evidence="1">
    <location>
        <begin position="47"/>
        <end position="66"/>
    </location>
</feature>
<evidence type="ECO:0000256" key="1">
    <source>
        <dbReference type="SAM" id="Phobius"/>
    </source>
</evidence>
<keyword evidence="1" id="KW-0472">Membrane</keyword>
<dbReference type="NCBIfam" id="NF033233">
    <property type="entry name" value="twin_helix"/>
    <property type="match status" value="1"/>
</dbReference>
<organism evidence="2 3">
    <name type="scientific">Methylophilales bacterium MBRS-H7</name>
    <dbReference type="NCBI Taxonomy" id="1623450"/>
    <lineage>
        <taxon>Bacteria</taxon>
        <taxon>Pseudomonadati</taxon>
        <taxon>Pseudomonadota</taxon>
        <taxon>Betaproteobacteria</taxon>
        <taxon>Nitrosomonadales</taxon>
        <taxon>OM43 clade</taxon>
    </lineage>
</organism>
<evidence type="ECO:0000313" key="3">
    <source>
        <dbReference type="Proteomes" id="UP000066549"/>
    </source>
</evidence>
<dbReference type="Proteomes" id="UP000066549">
    <property type="component" value="Chromosome"/>
</dbReference>
<proteinExistence type="predicted"/>
<feature type="transmembrane region" description="Helical" evidence="1">
    <location>
        <begin position="6"/>
        <end position="26"/>
    </location>
</feature>
<evidence type="ECO:0000313" key="2">
    <source>
        <dbReference type="EMBL" id="AKO65547.1"/>
    </source>
</evidence>
<protein>
    <submittedName>
        <fullName evidence="2">Membrane protein</fullName>
    </submittedName>
</protein>
<dbReference type="InterPro" id="IPR021313">
    <property type="entry name" value="DUF2909"/>
</dbReference>
<keyword evidence="1" id="KW-0812">Transmembrane</keyword>
<gene>
    <name evidence="2" type="ORF">VI33_02005</name>
</gene>
<reference evidence="2 3" key="1">
    <citation type="submission" date="2015-03" db="EMBL/GenBank/DDBJ databases">
        <title>Comparative analysis of the OM43 clade including a novel species from Red Sea uncovers genomic and metabolic diversity among marine methylotrophs.</title>
        <authorList>
            <person name="Jimenez-Infante F."/>
            <person name="Ngugi D.K."/>
            <person name="Vinu M."/>
            <person name="Alam I."/>
            <person name="Kamau A."/>
            <person name="Blom J."/>
            <person name="Bajic V.B."/>
            <person name="Stingl U."/>
        </authorList>
    </citation>
    <scope>NUCLEOTIDE SEQUENCE [LARGE SCALE GENOMIC DNA]</scope>
    <source>
        <strain evidence="2 3">MBRSH7</strain>
    </source>
</reference>
<name>A0A0H4JAM2_9PROT</name>
<keyword evidence="1" id="KW-1133">Transmembrane helix</keyword>
<keyword evidence="3" id="KW-1185">Reference proteome</keyword>
<dbReference type="AlphaFoldDB" id="A0A0H4JAM2"/>